<feature type="region of interest" description="Disordered" evidence="1">
    <location>
        <begin position="42"/>
        <end position="66"/>
    </location>
</feature>
<sequence length="66" mass="7700">MKWQYIGLLVLVCVVYYWFTRREHMTTNQLLNTLKTFREEAKKHPQGIANPPAPVESIMNGAHIKS</sequence>
<evidence type="ECO:0000313" key="2">
    <source>
        <dbReference type="EMBL" id="QHT03745.1"/>
    </source>
</evidence>
<dbReference type="AlphaFoldDB" id="A0A6C0CJQ7"/>
<accession>A0A6C0CJQ7</accession>
<evidence type="ECO:0000256" key="1">
    <source>
        <dbReference type="SAM" id="MobiDB-lite"/>
    </source>
</evidence>
<reference evidence="2" key="1">
    <citation type="journal article" date="2020" name="Nature">
        <title>Giant virus diversity and host interactions through global metagenomics.</title>
        <authorList>
            <person name="Schulz F."/>
            <person name="Roux S."/>
            <person name="Paez-Espino D."/>
            <person name="Jungbluth S."/>
            <person name="Walsh D.A."/>
            <person name="Denef V.J."/>
            <person name="McMahon K.D."/>
            <person name="Konstantinidis K.T."/>
            <person name="Eloe-Fadrosh E.A."/>
            <person name="Kyrpides N.C."/>
            <person name="Woyke T."/>
        </authorList>
    </citation>
    <scope>NUCLEOTIDE SEQUENCE</scope>
    <source>
        <strain evidence="2">GVMAG-M-3300021120-1</strain>
    </source>
</reference>
<protein>
    <submittedName>
        <fullName evidence="2">Uncharacterized protein</fullName>
    </submittedName>
</protein>
<name>A0A6C0CJQ7_9ZZZZ</name>
<organism evidence="2">
    <name type="scientific">viral metagenome</name>
    <dbReference type="NCBI Taxonomy" id="1070528"/>
    <lineage>
        <taxon>unclassified sequences</taxon>
        <taxon>metagenomes</taxon>
        <taxon>organismal metagenomes</taxon>
    </lineage>
</organism>
<proteinExistence type="predicted"/>
<dbReference type="EMBL" id="MN739416">
    <property type="protein sequence ID" value="QHT03745.1"/>
    <property type="molecule type" value="Genomic_DNA"/>
</dbReference>